<dbReference type="AlphaFoldDB" id="A0A517M9I7"/>
<dbReference type="Pfam" id="PF00326">
    <property type="entry name" value="Peptidase_S9"/>
    <property type="match status" value="1"/>
</dbReference>
<protein>
    <recommendedName>
        <fullName evidence="3">Peptidase S9 prolyl oligopeptidase catalytic domain-containing protein</fullName>
    </recommendedName>
</protein>
<keyword evidence="5" id="KW-1185">Reference proteome</keyword>
<dbReference type="EMBL" id="CP036262">
    <property type="protein sequence ID" value="QDS91558.1"/>
    <property type="molecule type" value="Genomic_DNA"/>
</dbReference>
<feature type="signal peptide" evidence="2">
    <location>
        <begin position="1"/>
        <end position="30"/>
    </location>
</feature>
<dbReference type="KEGG" id="rml:FF011L_02880"/>
<feature type="chain" id="PRO_5022022667" description="Peptidase S9 prolyl oligopeptidase catalytic domain-containing protein" evidence="2">
    <location>
        <begin position="31"/>
        <end position="290"/>
    </location>
</feature>
<evidence type="ECO:0000313" key="5">
    <source>
        <dbReference type="Proteomes" id="UP000320672"/>
    </source>
</evidence>
<evidence type="ECO:0000259" key="3">
    <source>
        <dbReference type="Pfam" id="PF00326"/>
    </source>
</evidence>
<reference evidence="4 5" key="1">
    <citation type="submission" date="2019-02" db="EMBL/GenBank/DDBJ databases">
        <title>Deep-cultivation of Planctomycetes and their phenomic and genomic characterization uncovers novel biology.</title>
        <authorList>
            <person name="Wiegand S."/>
            <person name="Jogler M."/>
            <person name="Boedeker C."/>
            <person name="Pinto D."/>
            <person name="Vollmers J."/>
            <person name="Rivas-Marin E."/>
            <person name="Kohn T."/>
            <person name="Peeters S.H."/>
            <person name="Heuer A."/>
            <person name="Rast P."/>
            <person name="Oberbeckmann S."/>
            <person name="Bunk B."/>
            <person name="Jeske O."/>
            <person name="Meyerdierks A."/>
            <person name="Storesund J.E."/>
            <person name="Kallscheuer N."/>
            <person name="Luecker S."/>
            <person name="Lage O.M."/>
            <person name="Pohl T."/>
            <person name="Merkel B.J."/>
            <person name="Hornburger P."/>
            <person name="Mueller R.-W."/>
            <person name="Bruemmer F."/>
            <person name="Labrenz M."/>
            <person name="Spormann A.M."/>
            <person name="Op den Camp H."/>
            <person name="Overmann J."/>
            <person name="Amann R."/>
            <person name="Jetten M.S.M."/>
            <person name="Mascher T."/>
            <person name="Medema M.H."/>
            <person name="Devos D.P."/>
            <person name="Kaster A.-K."/>
            <person name="Ovreas L."/>
            <person name="Rohde M."/>
            <person name="Galperin M.Y."/>
            <person name="Jogler C."/>
        </authorList>
    </citation>
    <scope>NUCLEOTIDE SEQUENCE [LARGE SCALE GENOMIC DNA]</scope>
    <source>
        <strain evidence="4 5">FF011L</strain>
    </source>
</reference>
<dbReference type="RefSeq" id="WP_145349608.1">
    <property type="nucleotide sequence ID" value="NZ_CP036262.1"/>
</dbReference>
<dbReference type="Proteomes" id="UP000320672">
    <property type="component" value="Chromosome"/>
</dbReference>
<dbReference type="InterPro" id="IPR050955">
    <property type="entry name" value="Plant_Biomass_Hydrol_Est"/>
</dbReference>
<evidence type="ECO:0000256" key="1">
    <source>
        <dbReference type="ARBA" id="ARBA00022729"/>
    </source>
</evidence>
<proteinExistence type="predicted"/>
<dbReference type="GO" id="GO:0006508">
    <property type="term" value="P:proteolysis"/>
    <property type="evidence" value="ECO:0007669"/>
    <property type="project" value="InterPro"/>
</dbReference>
<dbReference type="InterPro" id="IPR001375">
    <property type="entry name" value="Peptidase_S9_cat"/>
</dbReference>
<gene>
    <name evidence="4" type="ORF">FF011L_02880</name>
</gene>
<evidence type="ECO:0000313" key="4">
    <source>
        <dbReference type="EMBL" id="QDS91558.1"/>
    </source>
</evidence>
<feature type="domain" description="Peptidase S9 prolyl oligopeptidase catalytic" evidence="3">
    <location>
        <begin position="126"/>
        <end position="269"/>
    </location>
</feature>
<dbReference type="GO" id="GO:0008236">
    <property type="term" value="F:serine-type peptidase activity"/>
    <property type="evidence" value="ECO:0007669"/>
    <property type="project" value="InterPro"/>
</dbReference>
<dbReference type="PANTHER" id="PTHR43037:SF4">
    <property type="entry name" value="PEPTIDASE S9 PROLYL OLIGOPEPTIDASE CATALYTIC DOMAIN-CONTAINING PROTEIN"/>
    <property type="match status" value="1"/>
</dbReference>
<sequence precursor="true">MYEQNQCRPSILLVLASSAWMLLAPAIVFAEDKPSGFTAMVDQTFTADFDGSEQKYVQLTPRWFAADKPVSVLIALHGHGSDRWQFAKQVRDECQATRDAAAENGMLMISPDYRAKTSWMGPAAEADLLQIIRILKQQFQVQRVIISGGSMGGSSALTFAAMHPDQVDGVVALNGTANHVEYERFQDAISKSFGGSKSEVPAEYHRRSAEFFPESFTMPVAATTGGQDTSVPPESVQRLIESLRKQSRKVLGIHRPATGHSTNYDDTKRAFEFVIAASHADALASQETEK</sequence>
<dbReference type="SUPFAM" id="SSF53474">
    <property type="entry name" value="alpha/beta-Hydrolases"/>
    <property type="match status" value="1"/>
</dbReference>
<dbReference type="OrthoDB" id="246065at2"/>
<dbReference type="Gene3D" id="3.40.50.1820">
    <property type="entry name" value="alpha/beta hydrolase"/>
    <property type="match status" value="1"/>
</dbReference>
<accession>A0A517M9I7</accession>
<evidence type="ECO:0000256" key="2">
    <source>
        <dbReference type="SAM" id="SignalP"/>
    </source>
</evidence>
<dbReference type="InterPro" id="IPR029058">
    <property type="entry name" value="AB_hydrolase_fold"/>
</dbReference>
<name>A0A517M9I7_9BACT</name>
<keyword evidence="1 2" id="KW-0732">Signal</keyword>
<organism evidence="4 5">
    <name type="scientific">Roseimaritima multifibrata</name>
    <dbReference type="NCBI Taxonomy" id="1930274"/>
    <lineage>
        <taxon>Bacteria</taxon>
        <taxon>Pseudomonadati</taxon>
        <taxon>Planctomycetota</taxon>
        <taxon>Planctomycetia</taxon>
        <taxon>Pirellulales</taxon>
        <taxon>Pirellulaceae</taxon>
        <taxon>Roseimaritima</taxon>
    </lineage>
</organism>
<dbReference type="PANTHER" id="PTHR43037">
    <property type="entry name" value="UNNAMED PRODUCT-RELATED"/>
    <property type="match status" value="1"/>
</dbReference>